<proteinExistence type="inferred from homology"/>
<dbReference type="NCBIfam" id="NF005589">
    <property type="entry name" value="PRK07314.1"/>
    <property type="match status" value="1"/>
</dbReference>
<gene>
    <name evidence="5" type="ORF">SAMN05421543_10371</name>
</gene>
<dbReference type="SMART" id="SM00825">
    <property type="entry name" value="PKS_KS"/>
    <property type="match status" value="1"/>
</dbReference>
<dbReference type="Pfam" id="PF00109">
    <property type="entry name" value="ketoacyl-synt"/>
    <property type="match status" value="1"/>
</dbReference>
<evidence type="ECO:0000259" key="4">
    <source>
        <dbReference type="PROSITE" id="PS52004"/>
    </source>
</evidence>
<accession>A0A1I7GUD9</accession>
<dbReference type="RefSeq" id="WP_074949883.1">
    <property type="nucleotide sequence ID" value="NZ_FPBV01000003.1"/>
</dbReference>
<dbReference type="PROSITE" id="PS52004">
    <property type="entry name" value="KS3_2"/>
    <property type="match status" value="1"/>
</dbReference>
<dbReference type="AlphaFoldDB" id="A0A1I7GUD9"/>
<keyword evidence="2 3" id="KW-0808">Transferase</keyword>
<organism evidence="5 6">
    <name type="scientific">Alicyclobacillus macrosporangiidus</name>
    <dbReference type="NCBI Taxonomy" id="392015"/>
    <lineage>
        <taxon>Bacteria</taxon>
        <taxon>Bacillati</taxon>
        <taxon>Bacillota</taxon>
        <taxon>Bacilli</taxon>
        <taxon>Bacillales</taxon>
        <taxon>Alicyclobacillaceae</taxon>
        <taxon>Alicyclobacillus</taxon>
    </lineage>
</organism>
<dbReference type="InterPro" id="IPR016039">
    <property type="entry name" value="Thiolase-like"/>
</dbReference>
<dbReference type="CDD" id="cd00834">
    <property type="entry name" value="KAS_I_II"/>
    <property type="match status" value="1"/>
</dbReference>
<dbReference type="FunFam" id="3.40.47.10:FF:000018">
    <property type="entry name" value="3-oxoacyl-[acyl-carrier-protein] synthase 2"/>
    <property type="match status" value="1"/>
</dbReference>
<dbReference type="PANTHER" id="PTHR11712">
    <property type="entry name" value="POLYKETIDE SYNTHASE-RELATED"/>
    <property type="match status" value="1"/>
</dbReference>
<dbReference type="GO" id="GO:0004315">
    <property type="term" value="F:3-oxoacyl-[acyl-carrier-protein] synthase activity"/>
    <property type="evidence" value="ECO:0007669"/>
    <property type="project" value="UniProtKB-ARBA"/>
</dbReference>
<dbReference type="SUPFAM" id="SSF53901">
    <property type="entry name" value="Thiolase-like"/>
    <property type="match status" value="2"/>
</dbReference>
<dbReference type="FunFam" id="3.40.47.10:FF:000029">
    <property type="entry name" value="3-oxoacyl-[acyl-carrier-protein] synthase 1"/>
    <property type="match status" value="1"/>
</dbReference>
<dbReference type="Pfam" id="PF02801">
    <property type="entry name" value="Ketoacyl-synt_C"/>
    <property type="match status" value="1"/>
</dbReference>
<dbReference type="PANTHER" id="PTHR11712:SF336">
    <property type="entry name" value="3-OXOACYL-[ACYL-CARRIER-PROTEIN] SYNTHASE, MITOCHONDRIAL"/>
    <property type="match status" value="1"/>
</dbReference>
<dbReference type="Proteomes" id="UP000183508">
    <property type="component" value="Unassembled WGS sequence"/>
</dbReference>
<name>A0A1I7GUD9_9BACL</name>
<feature type="domain" description="Ketosynthase family 3 (KS3)" evidence="4">
    <location>
        <begin position="4"/>
        <end position="422"/>
    </location>
</feature>
<dbReference type="OrthoDB" id="9808669at2"/>
<comment type="similarity">
    <text evidence="1 3">Belongs to the thiolase-like superfamily. Beta-ketoacyl-ACP synthases family.</text>
</comment>
<evidence type="ECO:0000256" key="3">
    <source>
        <dbReference type="RuleBase" id="RU003694"/>
    </source>
</evidence>
<evidence type="ECO:0000256" key="1">
    <source>
        <dbReference type="ARBA" id="ARBA00008467"/>
    </source>
</evidence>
<dbReference type="EMBL" id="FPBV01000003">
    <property type="protein sequence ID" value="SFU52050.1"/>
    <property type="molecule type" value="Genomic_DNA"/>
</dbReference>
<dbReference type="InterPro" id="IPR014031">
    <property type="entry name" value="Ketoacyl_synth_C"/>
</dbReference>
<evidence type="ECO:0000313" key="6">
    <source>
        <dbReference type="Proteomes" id="UP000183508"/>
    </source>
</evidence>
<dbReference type="GO" id="GO:0030497">
    <property type="term" value="P:fatty acid elongation"/>
    <property type="evidence" value="ECO:0007669"/>
    <property type="project" value="UniProtKB-ARBA"/>
</dbReference>
<evidence type="ECO:0000313" key="5">
    <source>
        <dbReference type="EMBL" id="SFU52050.1"/>
    </source>
</evidence>
<dbReference type="GO" id="GO:0005829">
    <property type="term" value="C:cytosol"/>
    <property type="evidence" value="ECO:0007669"/>
    <property type="project" value="TreeGrafter"/>
</dbReference>
<dbReference type="InterPro" id="IPR014030">
    <property type="entry name" value="Ketoacyl_synth_N"/>
</dbReference>
<sequence>MTVRTPVVVTGYGAVTPFGAGVEPFWKALMDGRSAVRTTEDETLRQWLPVAAMVREFNPADHLPKKLVNDTDRFTQLALVAVAEALRHAGLEGAGPGGEGGGLWPGLDRDRTGIAVGTAFGGVQSLEQGARRLASGATRLSPRVVPKSIPNAAAAAIAMRYGVRGPVMTYVTACASSANAIGEAWHWLQLGECDVVIAGGTECLFTPTLVAGLRAAGAVATTGPDDPAAWSRPFDVNRAGMVMGEGAAFLVLETRDHAVRRNAPILAELIGYGASNDAYHETAPHPEGSGAALAMRRALRSAGLAPTDIDYINAHATATVAGDAAESRALREVFGEHLDRIPVSSIKGAVGHLLGTAGAIESIACIEALRTGWLPPTLNCDERDPVAPPDVIPNHARAQRVRRVLSNSFGFGGQNGVLVWQAAEAE</sequence>
<reference evidence="6" key="1">
    <citation type="submission" date="2016-10" db="EMBL/GenBank/DDBJ databases">
        <authorList>
            <person name="Varghese N."/>
        </authorList>
    </citation>
    <scope>NUCLEOTIDE SEQUENCE [LARGE SCALE GENOMIC DNA]</scope>
    <source>
        <strain evidence="6">DSM 17980</strain>
    </source>
</reference>
<dbReference type="Gene3D" id="3.40.47.10">
    <property type="match status" value="1"/>
</dbReference>
<keyword evidence="6" id="KW-1185">Reference proteome</keyword>
<protein>
    <submittedName>
        <fullName evidence="5">3-oxoacyl-[acyl-carrier-protein] synthase II</fullName>
    </submittedName>
</protein>
<dbReference type="eggNOG" id="COG0304">
    <property type="taxonomic scope" value="Bacteria"/>
</dbReference>
<dbReference type="InterPro" id="IPR000794">
    <property type="entry name" value="Beta-ketoacyl_synthase"/>
</dbReference>
<dbReference type="STRING" id="392015.SAMN05421543_10371"/>
<dbReference type="InterPro" id="IPR020841">
    <property type="entry name" value="PKS_Beta-ketoAc_synthase_dom"/>
</dbReference>
<evidence type="ECO:0000256" key="2">
    <source>
        <dbReference type="ARBA" id="ARBA00022679"/>
    </source>
</evidence>